<keyword evidence="3" id="KW-1185">Reference proteome</keyword>
<evidence type="ECO:0000256" key="1">
    <source>
        <dbReference type="PROSITE-ProRule" id="PRU00339"/>
    </source>
</evidence>
<dbReference type="Pfam" id="PF13432">
    <property type="entry name" value="TPR_16"/>
    <property type="match status" value="3"/>
</dbReference>
<dbReference type="Proteomes" id="UP000199409">
    <property type="component" value="Unassembled WGS sequence"/>
</dbReference>
<dbReference type="NCBIfam" id="TIGR02917">
    <property type="entry name" value="PEP_TPR_lipo"/>
    <property type="match status" value="1"/>
</dbReference>
<dbReference type="PANTHER" id="PTHR12558">
    <property type="entry name" value="CELL DIVISION CYCLE 16,23,27"/>
    <property type="match status" value="1"/>
</dbReference>
<keyword evidence="2" id="KW-0449">Lipoprotein</keyword>
<dbReference type="SUPFAM" id="SSF48452">
    <property type="entry name" value="TPR-like"/>
    <property type="match status" value="6"/>
</dbReference>
<name>A0A1H4B8J9_9BACT</name>
<dbReference type="SMART" id="SM00028">
    <property type="entry name" value="TPR"/>
    <property type="match status" value="16"/>
</dbReference>
<dbReference type="PROSITE" id="PS50005">
    <property type="entry name" value="TPR"/>
    <property type="match status" value="7"/>
</dbReference>
<gene>
    <name evidence="2" type="ORF">SAMN05660420_02077</name>
</gene>
<dbReference type="InterPro" id="IPR019734">
    <property type="entry name" value="TPR_rpt"/>
</dbReference>
<reference evidence="2 3" key="1">
    <citation type="submission" date="2016-10" db="EMBL/GenBank/DDBJ databases">
        <authorList>
            <person name="de Groot N.N."/>
        </authorList>
    </citation>
    <scope>NUCLEOTIDE SEQUENCE [LARGE SCALE GENOMIC DNA]</scope>
    <source>
        <strain evidence="2 3">DSM 7343</strain>
    </source>
</reference>
<feature type="repeat" description="TPR" evidence="1">
    <location>
        <begin position="123"/>
        <end position="156"/>
    </location>
</feature>
<dbReference type="STRING" id="37625.SAMN05660420_02077"/>
<proteinExistence type="predicted"/>
<dbReference type="Pfam" id="PF13414">
    <property type="entry name" value="TPR_11"/>
    <property type="match status" value="1"/>
</dbReference>
<dbReference type="PROSITE" id="PS50293">
    <property type="entry name" value="TPR_REGION"/>
    <property type="match status" value="1"/>
</dbReference>
<dbReference type="Gene3D" id="1.25.40.10">
    <property type="entry name" value="Tetratricopeptide repeat domain"/>
    <property type="match status" value="4"/>
</dbReference>
<protein>
    <submittedName>
        <fullName evidence="2">Putative PEP-CTERM system TPR-repeat lipoprotein</fullName>
    </submittedName>
</protein>
<feature type="repeat" description="TPR" evidence="1">
    <location>
        <begin position="191"/>
        <end position="224"/>
    </location>
</feature>
<dbReference type="InterPro" id="IPR014266">
    <property type="entry name" value="PEP-CTERM_TPR_PrsT"/>
</dbReference>
<accession>A0A1H4B8J9</accession>
<dbReference type="EMBL" id="FNQN01000006">
    <property type="protein sequence ID" value="SEA44471.1"/>
    <property type="molecule type" value="Genomic_DNA"/>
</dbReference>
<feature type="repeat" description="TPR" evidence="1">
    <location>
        <begin position="55"/>
        <end position="88"/>
    </location>
</feature>
<dbReference type="PANTHER" id="PTHR12558:SF13">
    <property type="entry name" value="CELL DIVISION CYCLE PROTEIN 27 HOMOLOG"/>
    <property type="match status" value="1"/>
</dbReference>
<feature type="repeat" description="TPR" evidence="1">
    <location>
        <begin position="360"/>
        <end position="393"/>
    </location>
</feature>
<feature type="repeat" description="TPR" evidence="1">
    <location>
        <begin position="292"/>
        <end position="325"/>
    </location>
</feature>
<keyword evidence="1" id="KW-0802">TPR repeat</keyword>
<dbReference type="AlphaFoldDB" id="A0A1H4B8J9"/>
<feature type="repeat" description="TPR" evidence="1">
    <location>
        <begin position="730"/>
        <end position="763"/>
    </location>
</feature>
<dbReference type="Pfam" id="PF14559">
    <property type="entry name" value="TPR_19"/>
    <property type="match status" value="3"/>
</dbReference>
<organism evidence="2 3">
    <name type="scientific">Desulfuromusa kysingii</name>
    <dbReference type="NCBI Taxonomy" id="37625"/>
    <lineage>
        <taxon>Bacteria</taxon>
        <taxon>Pseudomonadati</taxon>
        <taxon>Thermodesulfobacteriota</taxon>
        <taxon>Desulfuromonadia</taxon>
        <taxon>Desulfuromonadales</taxon>
        <taxon>Geopsychrobacteraceae</taxon>
        <taxon>Desulfuromusa</taxon>
    </lineage>
</organism>
<feature type="repeat" description="TPR" evidence="1">
    <location>
        <begin position="496"/>
        <end position="529"/>
    </location>
</feature>
<dbReference type="Pfam" id="PF13181">
    <property type="entry name" value="TPR_8"/>
    <property type="match status" value="1"/>
</dbReference>
<sequence length="878" mass="97447">MQRLLILIILLFIVSCGGQSKEELLLEGNRLSAEGNFRGAVVLYKNALEKDVNYLDARIGLAEAYLSSENFDRAEKEFQKVLLQNPSQTDLLLKLAAIYINQKLPEKALLELDKYHSNNHETVESLVLYGRAHGASGDIDSAEQFFKKALQLDSTAIDPRLNLAKVYLQKKDFVIAKQYLQEAISIDNKLIEAYYLLASIETRQGNREAALTAYSNIIQVDAKQLQAIYMSGILQMDLGDMAAAQASIDKLLSSFPDRSDGSRLNGFLLYRQEKYEEAKIALEDSLKKQQHLLSYFFLGLSYYGLENYEIALNQFQKALDLNPSFERARILVSMTLLKQKRLDDAIIEVQKVLRTNPDNAYAHNILGSAYLADGQYDQGMAELETATDLDPDLADAHLKRGIFHLAKGQGAEGEADLVKAVDAAPEVLNGRLMLVTHYLRQKNYSAAVQSLQDGMDGSKADALLNNYLAAAYFSQKKPVQALAALEKAKQANPDYLTPYFNLASYYASQSNYEKAIAEYYQVISADSKNLRALLGIAALYNVQGKVSDVDKMYGQIEATGTESGFVAAAQYQLKKKQTAEALAIVDRGLQSFRDSMPLLELKGGLHLQQQQWDDAETAYIELSGVSAERGNNLLVRLYLSSGQSAKADKLISEVLSSDGDQEYPYLLSSLFLAGQEKKQEAVKILQQGIATVPHPLRLQMQLARTFEQDDKSQLAEQLYQRIIQSAPRFAPAYSALGFLKESHGDKGAALEYYKSAIKFDNKSTSALNNLAYLLMDNFGEEEEALNYAMDAYRLQPNDPRIMDTLGYALIKNGRAEDASNLLEKAHDLLPGVAAVTLHLAMAKIETGEDSIAKGLLEEVIASGDKSELQQAEELLNTL</sequence>
<dbReference type="RefSeq" id="WP_092347856.1">
    <property type="nucleotide sequence ID" value="NZ_FNQN01000006.1"/>
</dbReference>
<dbReference type="OrthoDB" id="220004at2"/>
<evidence type="ECO:0000313" key="2">
    <source>
        <dbReference type="EMBL" id="SEA44471.1"/>
    </source>
</evidence>
<dbReference type="PROSITE" id="PS51257">
    <property type="entry name" value="PROKAR_LIPOPROTEIN"/>
    <property type="match status" value="1"/>
</dbReference>
<dbReference type="InterPro" id="IPR011990">
    <property type="entry name" value="TPR-like_helical_dom_sf"/>
</dbReference>
<evidence type="ECO:0000313" key="3">
    <source>
        <dbReference type="Proteomes" id="UP000199409"/>
    </source>
</evidence>